<keyword evidence="2" id="KW-1185">Reference proteome</keyword>
<dbReference type="Proteomes" id="UP000192330">
    <property type="component" value="Unassembled WGS sequence"/>
</dbReference>
<protein>
    <recommendedName>
        <fullName evidence="3">Pentapeptide repeat-containing protein</fullName>
    </recommendedName>
</protein>
<dbReference type="AlphaFoldDB" id="A0A1W1YXG5"/>
<dbReference type="STRING" id="1387277.SAMN06295998_10162"/>
<organism evidence="1 2">
    <name type="scientific">Primorskyibacter flagellatus</name>
    <dbReference type="NCBI Taxonomy" id="1387277"/>
    <lineage>
        <taxon>Bacteria</taxon>
        <taxon>Pseudomonadati</taxon>
        <taxon>Pseudomonadota</taxon>
        <taxon>Alphaproteobacteria</taxon>
        <taxon>Rhodobacterales</taxon>
        <taxon>Roseobacteraceae</taxon>
        <taxon>Primorskyibacter</taxon>
    </lineage>
</organism>
<gene>
    <name evidence="1" type="ORF">SAMN06295998_10162</name>
</gene>
<evidence type="ECO:0008006" key="3">
    <source>
        <dbReference type="Google" id="ProtNLM"/>
    </source>
</evidence>
<dbReference type="RefSeq" id="WP_084349823.1">
    <property type="nucleotide sequence ID" value="NZ_FWYD01000001.1"/>
</dbReference>
<reference evidence="1 2" key="1">
    <citation type="submission" date="2017-04" db="EMBL/GenBank/DDBJ databases">
        <authorList>
            <person name="Afonso C.L."/>
            <person name="Miller P.J."/>
            <person name="Scott M.A."/>
            <person name="Spackman E."/>
            <person name="Goraichik I."/>
            <person name="Dimitrov K.M."/>
            <person name="Suarez D.L."/>
            <person name="Swayne D.E."/>
        </authorList>
    </citation>
    <scope>NUCLEOTIDE SEQUENCE [LARGE SCALE GENOMIC DNA]</scope>
    <source>
        <strain evidence="1 2">CGMCC 1.12644</strain>
    </source>
</reference>
<evidence type="ECO:0000313" key="1">
    <source>
        <dbReference type="EMBL" id="SMC40897.1"/>
    </source>
</evidence>
<dbReference type="EMBL" id="FWYD01000001">
    <property type="protein sequence ID" value="SMC40897.1"/>
    <property type="molecule type" value="Genomic_DNA"/>
</dbReference>
<accession>A0A1W1YXG5</accession>
<sequence>MVLSARDFRADCANCVGLCCVAFAFDSSDDFAIDKPADVPCPNLRDDYLCSIHESLEEEGFGGCARYDCLGAGQLVTQELFEGRGWRENPAQFAPMMQTFRNAREVQSLRAMLVSAGRFPLSKAENEKRLGLLAECEPDGDWSRAWIDGILAGTVPRRVKNFLTSLRHHIERGRRPLR</sequence>
<evidence type="ECO:0000313" key="2">
    <source>
        <dbReference type="Proteomes" id="UP000192330"/>
    </source>
</evidence>
<proteinExistence type="predicted"/>
<name>A0A1W1YXG5_9RHOB</name>